<accession>A0A081R3A9</accession>
<dbReference type="Proteomes" id="UP000281197">
    <property type="component" value="Unassembled WGS sequence"/>
</dbReference>
<comment type="caution">
    <text evidence="2">The sequence shown here is derived from an EMBL/GenBank/DDBJ whole genome shotgun (WGS) entry which is preliminary data.</text>
</comment>
<keyword evidence="1" id="KW-0472">Membrane</keyword>
<keyword evidence="1" id="KW-0812">Transmembrane</keyword>
<evidence type="ECO:0000313" key="4">
    <source>
        <dbReference type="Proteomes" id="UP000028098"/>
    </source>
</evidence>
<evidence type="ECO:0000256" key="1">
    <source>
        <dbReference type="SAM" id="Phobius"/>
    </source>
</evidence>
<proteinExistence type="predicted"/>
<dbReference type="PROSITE" id="PS51257">
    <property type="entry name" value="PROKAR_LIPOPROTEIN"/>
    <property type="match status" value="1"/>
</dbReference>
<feature type="transmembrane region" description="Helical" evidence="1">
    <location>
        <begin position="187"/>
        <end position="206"/>
    </location>
</feature>
<evidence type="ECO:0000313" key="5">
    <source>
        <dbReference type="Proteomes" id="UP000281197"/>
    </source>
</evidence>
<name>A0A081R3A9_STROR</name>
<feature type="transmembrane region" description="Helical" evidence="1">
    <location>
        <begin position="74"/>
        <end position="92"/>
    </location>
</feature>
<dbReference type="Proteomes" id="UP000028098">
    <property type="component" value="Unassembled WGS sequence"/>
</dbReference>
<keyword evidence="1" id="KW-1133">Transmembrane helix</keyword>
<protein>
    <submittedName>
        <fullName evidence="2">Putative membrane protein</fullName>
    </submittedName>
</protein>
<reference evidence="3 5" key="2">
    <citation type="submission" date="2018-11" db="EMBL/GenBank/DDBJ databases">
        <title>Species Designations Belie Phenotypic and Genotypic Heterogeneity in Oral Streptococci.</title>
        <authorList>
            <person name="Velsko I."/>
        </authorList>
    </citation>
    <scope>NUCLEOTIDE SEQUENCE [LARGE SCALE GENOMIC DNA]</scope>
    <source>
        <strain evidence="3 5">BCC19</strain>
    </source>
</reference>
<dbReference type="EMBL" id="JPGB01000006">
    <property type="protein sequence ID" value="KEQ49682.1"/>
    <property type="molecule type" value="Genomic_DNA"/>
</dbReference>
<evidence type="ECO:0000313" key="3">
    <source>
        <dbReference type="EMBL" id="RSI77759.1"/>
    </source>
</evidence>
<reference evidence="2 4" key="1">
    <citation type="submission" date="2014-05" db="EMBL/GenBank/DDBJ databases">
        <authorList>
            <person name="Daugherty S.C."/>
            <person name="Tallon L.J."/>
            <person name="Sadzewicz L."/>
            <person name="Kilian M."/>
            <person name="Tettelin H."/>
        </authorList>
    </citation>
    <scope>NUCLEOTIDE SEQUENCE [LARGE SCALE GENOMIC DNA]</scope>
    <source>
        <strain evidence="2 4">SK143</strain>
    </source>
</reference>
<dbReference type="AlphaFoldDB" id="A0A081R3A9"/>
<sequence>MVKSIRLLLLIAVVQISFSSCLLWKESFLSLKQTNAYFLILIVGISVLCAGINYFHTADQSRHSILHVQKKVSLVYCLLLVVNLLATCLVLSESIQTTSKLQQELVDLFLPSFFFLLGVDLLIFLPFDKIFRDIENHLNKKKTVVISVLATMVFLRNPLVISSILLYISVGFLCARFLFPKCIQREISFYGHLIRDILFVFSIVVFF</sequence>
<dbReference type="PATRIC" id="fig|1303.44.peg.1554"/>
<feature type="transmembrane region" description="Helical" evidence="1">
    <location>
        <begin position="35"/>
        <end position="54"/>
    </location>
</feature>
<feature type="transmembrane region" description="Helical" evidence="1">
    <location>
        <begin position="112"/>
        <end position="131"/>
    </location>
</feature>
<gene>
    <name evidence="3" type="ORF">D8858_01035</name>
    <name evidence="2" type="ORF">SK143_1624</name>
</gene>
<organism evidence="2 4">
    <name type="scientific">Streptococcus oralis</name>
    <dbReference type="NCBI Taxonomy" id="1303"/>
    <lineage>
        <taxon>Bacteria</taxon>
        <taxon>Bacillati</taxon>
        <taxon>Bacillota</taxon>
        <taxon>Bacilli</taxon>
        <taxon>Lactobacillales</taxon>
        <taxon>Streptococcaceae</taxon>
        <taxon>Streptococcus</taxon>
    </lineage>
</organism>
<dbReference type="EMBL" id="RJNO01000001">
    <property type="protein sequence ID" value="RSI77759.1"/>
    <property type="molecule type" value="Genomic_DNA"/>
</dbReference>
<dbReference type="RefSeq" id="WP_042902938.1">
    <property type="nucleotide sequence ID" value="NZ_JASHFU010000002.1"/>
</dbReference>
<evidence type="ECO:0000313" key="2">
    <source>
        <dbReference type="EMBL" id="KEQ49682.1"/>
    </source>
</evidence>